<dbReference type="EMBL" id="JAWPEI010000005">
    <property type="protein sequence ID" value="KAK4725960.1"/>
    <property type="molecule type" value="Genomic_DNA"/>
</dbReference>
<protein>
    <submittedName>
        <fullName evidence="1">Uncharacterized protein</fullName>
    </submittedName>
</protein>
<evidence type="ECO:0000313" key="1">
    <source>
        <dbReference type="EMBL" id="KAK4725960.1"/>
    </source>
</evidence>
<proteinExistence type="predicted"/>
<sequence length="109" mass="12373">MNIPINLRTRLISLPQVEKSFGNLGVDAPLKFIPGENKMELHEFVTLIHDTVKDTIITCDKTSPEDIVSAVSNIYNEKCGNGICVQVDLKEDNMHLFECDNDIKDFFQF</sequence>
<dbReference type="Proteomes" id="UP001311915">
    <property type="component" value="Unassembled WGS sequence"/>
</dbReference>
<comment type="caution">
    <text evidence="1">The sequence shown here is derived from an EMBL/GenBank/DDBJ whole genome shotgun (WGS) entry which is preliminary data.</text>
</comment>
<dbReference type="AlphaFoldDB" id="A0AAV9LNE4"/>
<evidence type="ECO:0000313" key="2">
    <source>
        <dbReference type="Proteomes" id="UP001311915"/>
    </source>
</evidence>
<name>A0AAV9LNE4_9SOLN</name>
<organism evidence="1 2">
    <name type="scientific">Solanum pinnatisectum</name>
    <name type="common">tansyleaf nightshade</name>
    <dbReference type="NCBI Taxonomy" id="50273"/>
    <lineage>
        <taxon>Eukaryota</taxon>
        <taxon>Viridiplantae</taxon>
        <taxon>Streptophyta</taxon>
        <taxon>Embryophyta</taxon>
        <taxon>Tracheophyta</taxon>
        <taxon>Spermatophyta</taxon>
        <taxon>Magnoliopsida</taxon>
        <taxon>eudicotyledons</taxon>
        <taxon>Gunneridae</taxon>
        <taxon>Pentapetalae</taxon>
        <taxon>asterids</taxon>
        <taxon>lamiids</taxon>
        <taxon>Solanales</taxon>
        <taxon>Solanaceae</taxon>
        <taxon>Solanoideae</taxon>
        <taxon>Solaneae</taxon>
        <taxon>Solanum</taxon>
    </lineage>
</organism>
<keyword evidence="2" id="KW-1185">Reference proteome</keyword>
<reference evidence="1 2" key="1">
    <citation type="submission" date="2023-10" db="EMBL/GenBank/DDBJ databases">
        <title>Genome-Wide Identification Analysis in wild type Solanum Pinnatisectum Reveals Some Genes Defensing Phytophthora Infestans.</title>
        <authorList>
            <person name="Sun C."/>
        </authorList>
    </citation>
    <scope>NUCLEOTIDE SEQUENCE [LARGE SCALE GENOMIC DNA]</scope>
    <source>
        <strain evidence="1">LQN</strain>
        <tissue evidence="1">Leaf</tissue>
    </source>
</reference>
<gene>
    <name evidence="1" type="ORF">R3W88_030877</name>
</gene>
<accession>A0AAV9LNE4</accession>